<dbReference type="InterPro" id="IPR025419">
    <property type="entry name" value="DUF4142"/>
</dbReference>
<feature type="domain" description="DUF4142" evidence="2">
    <location>
        <begin position="46"/>
        <end position="184"/>
    </location>
</feature>
<dbReference type="Proteomes" id="UP000027866">
    <property type="component" value="Unassembled WGS sequence"/>
</dbReference>
<evidence type="ECO:0000313" key="3">
    <source>
        <dbReference type="EMBL" id="KEO93085.1"/>
    </source>
</evidence>
<reference evidence="3 4" key="1">
    <citation type="submission" date="2014-04" db="EMBL/GenBank/DDBJ databases">
        <title>A comprehensive comparison of genomes of Erythrobacter spp. Strains.</title>
        <authorList>
            <person name="Zheng Q."/>
        </authorList>
    </citation>
    <scope>NUCLEOTIDE SEQUENCE [LARGE SCALE GENOMIC DNA]</scope>
    <source>
        <strain evidence="3 4">DSM 8509</strain>
    </source>
</reference>
<organism evidence="3 4">
    <name type="scientific">Erythrobacter litoralis</name>
    <dbReference type="NCBI Taxonomy" id="39960"/>
    <lineage>
        <taxon>Bacteria</taxon>
        <taxon>Pseudomonadati</taxon>
        <taxon>Pseudomonadota</taxon>
        <taxon>Alphaproteobacteria</taxon>
        <taxon>Sphingomonadales</taxon>
        <taxon>Erythrobacteraceae</taxon>
        <taxon>Erythrobacter/Porphyrobacter group</taxon>
        <taxon>Erythrobacter</taxon>
    </lineage>
</organism>
<evidence type="ECO:0000256" key="1">
    <source>
        <dbReference type="SAM" id="MobiDB-lite"/>
    </source>
</evidence>
<evidence type="ECO:0000313" key="4">
    <source>
        <dbReference type="Proteomes" id="UP000027866"/>
    </source>
</evidence>
<feature type="compositionally biased region" description="Polar residues" evidence="1">
    <location>
        <begin position="1"/>
        <end position="15"/>
    </location>
</feature>
<sequence length="190" mass="21054">MNMTDHTTTGTNRTQEAGGVKHTLNKAVDAAGGMVGQAGAATTDKAPDFVESAAISDMYEIQSSRIALDRTQNPAVREAAQKMIDDHTDSSAKLETAVQQSPKVETSNVPNELDKRREKMIEHLREAPADAFDRTYLKQQVMAHEEATKLMHTYRDDGDCQVLRSFATEVSPVIESHLDHMKRLETSMPR</sequence>
<comment type="caution">
    <text evidence="3">The sequence shown here is derived from an EMBL/GenBank/DDBJ whole genome shotgun (WGS) entry which is preliminary data.</text>
</comment>
<dbReference type="Pfam" id="PF13628">
    <property type="entry name" value="DUF4142"/>
    <property type="match status" value="1"/>
</dbReference>
<name>A0A074MJV2_9SPHN</name>
<feature type="region of interest" description="Disordered" evidence="1">
    <location>
        <begin position="1"/>
        <end position="25"/>
    </location>
</feature>
<protein>
    <recommendedName>
        <fullName evidence="2">DUF4142 domain-containing protein</fullName>
    </recommendedName>
</protein>
<dbReference type="OrthoDB" id="8005547at2"/>
<gene>
    <name evidence="3" type="ORF">EH32_12730</name>
</gene>
<dbReference type="PANTHER" id="PTHR38593">
    <property type="entry name" value="BLR2558 PROTEIN"/>
    <property type="match status" value="1"/>
</dbReference>
<dbReference type="PANTHER" id="PTHR38593:SF1">
    <property type="entry name" value="BLR2558 PROTEIN"/>
    <property type="match status" value="1"/>
</dbReference>
<dbReference type="EMBL" id="JMIX01000007">
    <property type="protein sequence ID" value="KEO93085.1"/>
    <property type="molecule type" value="Genomic_DNA"/>
</dbReference>
<proteinExistence type="predicted"/>
<keyword evidence="4" id="KW-1185">Reference proteome</keyword>
<dbReference type="Gene3D" id="1.20.1260.10">
    <property type="match status" value="1"/>
</dbReference>
<accession>A0A074MJV2</accession>
<dbReference type="AlphaFoldDB" id="A0A074MJV2"/>
<evidence type="ECO:0000259" key="2">
    <source>
        <dbReference type="Pfam" id="PF13628"/>
    </source>
</evidence>
<dbReference type="InterPro" id="IPR012347">
    <property type="entry name" value="Ferritin-like"/>
</dbReference>